<feature type="transmembrane region" description="Helical" evidence="1">
    <location>
        <begin position="12"/>
        <end position="33"/>
    </location>
</feature>
<keyword evidence="1" id="KW-0812">Transmembrane</keyword>
<proteinExistence type="predicted"/>
<accession>A0A518EU61</accession>
<keyword evidence="1" id="KW-1133">Transmembrane helix</keyword>
<dbReference type="Pfam" id="PF13646">
    <property type="entry name" value="HEAT_2"/>
    <property type="match status" value="2"/>
</dbReference>
<evidence type="ECO:0000256" key="1">
    <source>
        <dbReference type="SAM" id="Phobius"/>
    </source>
</evidence>
<dbReference type="SUPFAM" id="SSF48371">
    <property type="entry name" value="ARM repeat"/>
    <property type="match status" value="1"/>
</dbReference>
<reference evidence="2 3" key="1">
    <citation type="submission" date="2019-02" db="EMBL/GenBank/DDBJ databases">
        <title>Deep-cultivation of Planctomycetes and their phenomic and genomic characterization uncovers novel biology.</title>
        <authorList>
            <person name="Wiegand S."/>
            <person name="Jogler M."/>
            <person name="Boedeker C."/>
            <person name="Pinto D."/>
            <person name="Vollmers J."/>
            <person name="Rivas-Marin E."/>
            <person name="Kohn T."/>
            <person name="Peeters S.H."/>
            <person name="Heuer A."/>
            <person name="Rast P."/>
            <person name="Oberbeckmann S."/>
            <person name="Bunk B."/>
            <person name="Jeske O."/>
            <person name="Meyerdierks A."/>
            <person name="Storesund J.E."/>
            <person name="Kallscheuer N."/>
            <person name="Luecker S."/>
            <person name="Lage O.M."/>
            <person name="Pohl T."/>
            <person name="Merkel B.J."/>
            <person name="Hornburger P."/>
            <person name="Mueller R.-W."/>
            <person name="Bruemmer F."/>
            <person name="Labrenz M."/>
            <person name="Spormann A.M."/>
            <person name="Op den Camp H."/>
            <person name="Overmann J."/>
            <person name="Amann R."/>
            <person name="Jetten M.S.M."/>
            <person name="Mascher T."/>
            <person name="Medema M.H."/>
            <person name="Devos D.P."/>
            <person name="Kaster A.-K."/>
            <person name="Ovreas L."/>
            <person name="Rohde M."/>
            <person name="Galperin M.Y."/>
            <person name="Jogler C."/>
        </authorList>
    </citation>
    <scope>NUCLEOTIDE SEQUENCE [LARGE SCALE GENOMIC DNA]</scope>
    <source>
        <strain evidence="2 3">Poly30</strain>
    </source>
</reference>
<dbReference type="InterPro" id="IPR011989">
    <property type="entry name" value="ARM-like"/>
</dbReference>
<keyword evidence="3" id="KW-1185">Reference proteome</keyword>
<keyword evidence="1" id="KW-0472">Membrane</keyword>
<dbReference type="Gene3D" id="1.25.10.10">
    <property type="entry name" value="Leucine-rich Repeat Variant"/>
    <property type="match status" value="2"/>
</dbReference>
<dbReference type="AlphaFoldDB" id="A0A518EU61"/>
<name>A0A518EU61_9BACT</name>
<sequence length="640" mass="69682">MFAIKSSRPLRAYLGAYLGAFLGAFVWGCFATAETATAAAPAPQTVDSVAVEESADFVARDARVSFDKRSADFARLDLEELSPGDYGRSTAIVALGASGSVRGRSYLLDETALDHLSYERAAAAYALGELGERGLDGASMDRLIALADDPDPLVRTAALVGLVRTGSQAARQTVARIAGSADETAPEARQILAHHADPRGSEAPKSYRRLYELRWGAGRTYGVVDGKVWGATLMKELAQNKIFLEAVTLQLTRELDFPGAKDHMLEILLEGEGTPRIVESIQLMPLEVEMLIDSGVWVPQDLKEWRWVVVTVLNNELHSVFPRTLLKSMALENSPTRWIAAGLLYREDKQFKEILDEGFRHPDPNYRAYSLYAAAAVELEDYLERMKQMCDDPDPWVKASAIGALIRMGSQIGAEKAIDLLAIPYEDRPPQVASFLFEILERFAPDQNVMRFVETIAPNLDGADRAAADSLLLIHGALIGSDALRHELPLISPIMPEAHRGVRGLARISHGDDVKLLARMFPRESAYKMNAELAVALARAGHRAPEPLLQAAVWTLPLNQSVLAAGCVRATYGEATLLDWVTDPPPTATESDIMRLGYAIGEWGGLPAVQDLQRRLGTTSGAELPALRGAILGALGARTR</sequence>
<evidence type="ECO:0000313" key="3">
    <source>
        <dbReference type="Proteomes" id="UP000320390"/>
    </source>
</evidence>
<protein>
    <submittedName>
        <fullName evidence="2">HEAT repeat protein</fullName>
    </submittedName>
</protein>
<evidence type="ECO:0000313" key="2">
    <source>
        <dbReference type="EMBL" id="QDV07637.1"/>
    </source>
</evidence>
<dbReference type="Proteomes" id="UP000320390">
    <property type="component" value="Chromosome"/>
</dbReference>
<dbReference type="EMBL" id="CP036434">
    <property type="protein sequence ID" value="QDV07637.1"/>
    <property type="molecule type" value="Genomic_DNA"/>
</dbReference>
<gene>
    <name evidence="2" type="ORF">Poly30_31650</name>
</gene>
<organism evidence="2 3">
    <name type="scientific">Saltatorellus ferox</name>
    <dbReference type="NCBI Taxonomy" id="2528018"/>
    <lineage>
        <taxon>Bacteria</taxon>
        <taxon>Pseudomonadati</taxon>
        <taxon>Planctomycetota</taxon>
        <taxon>Planctomycetia</taxon>
        <taxon>Planctomycetia incertae sedis</taxon>
        <taxon>Saltatorellus</taxon>
    </lineage>
</organism>
<dbReference type="InterPro" id="IPR016024">
    <property type="entry name" value="ARM-type_fold"/>
</dbReference>